<evidence type="ECO:0000259" key="3">
    <source>
        <dbReference type="PROSITE" id="PS50110"/>
    </source>
</evidence>
<dbReference type="PANTHER" id="PTHR44591:SF25">
    <property type="entry name" value="CHEMOTAXIS TWO-COMPONENT RESPONSE REGULATOR"/>
    <property type="match status" value="1"/>
</dbReference>
<dbReference type="InterPro" id="IPR001789">
    <property type="entry name" value="Sig_transdc_resp-reg_receiver"/>
</dbReference>
<dbReference type="Proteomes" id="UP000295484">
    <property type="component" value="Unassembled WGS sequence"/>
</dbReference>
<dbReference type="Proteomes" id="UP000635853">
    <property type="component" value="Unassembled WGS sequence"/>
</dbReference>
<keyword evidence="1 2" id="KW-0597">Phosphoprotein</keyword>
<evidence type="ECO:0000256" key="1">
    <source>
        <dbReference type="ARBA" id="ARBA00022553"/>
    </source>
</evidence>
<keyword evidence="7" id="KW-1185">Reference proteome</keyword>
<dbReference type="Gene3D" id="3.40.50.2300">
    <property type="match status" value="1"/>
</dbReference>
<evidence type="ECO:0000256" key="2">
    <source>
        <dbReference type="PROSITE-ProRule" id="PRU00169"/>
    </source>
</evidence>
<accession>A0A4R8F8C5</accession>
<dbReference type="PANTHER" id="PTHR44591">
    <property type="entry name" value="STRESS RESPONSE REGULATOR PROTEIN 1"/>
    <property type="match status" value="1"/>
</dbReference>
<dbReference type="GO" id="GO:0000160">
    <property type="term" value="P:phosphorelay signal transduction system"/>
    <property type="evidence" value="ECO:0007669"/>
    <property type="project" value="InterPro"/>
</dbReference>
<proteinExistence type="predicted"/>
<dbReference type="Pfam" id="PF00072">
    <property type="entry name" value="Response_reg"/>
    <property type="match status" value="1"/>
</dbReference>
<gene>
    <name evidence="5" type="ORF">EV657_13615</name>
    <name evidence="4" type="ORF">JMJ92_00615</name>
</gene>
<dbReference type="PROSITE" id="PS50110">
    <property type="entry name" value="RESPONSE_REGULATORY"/>
    <property type="match status" value="1"/>
</dbReference>
<evidence type="ECO:0000313" key="5">
    <source>
        <dbReference type="EMBL" id="TDX21669.1"/>
    </source>
</evidence>
<evidence type="ECO:0000313" key="6">
    <source>
        <dbReference type="Proteomes" id="UP000295484"/>
    </source>
</evidence>
<dbReference type="InterPro" id="IPR011006">
    <property type="entry name" value="CheY-like_superfamily"/>
</dbReference>
<name>A0A4R8F8C5_9RHOB</name>
<protein>
    <submittedName>
        <fullName evidence="4 5">Response regulator</fullName>
    </submittedName>
</protein>
<dbReference type="InterPro" id="IPR050595">
    <property type="entry name" value="Bact_response_regulator"/>
</dbReference>
<dbReference type="EMBL" id="JAESIL010000002">
    <property type="protein sequence ID" value="MBL3576670.1"/>
    <property type="molecule type" value="Genomic_DNA"/>
</dbReference>
<dbReference type="SUPFAM" id="SSF52172">
    <property type="entry name" value="CheY-like"/>
    <property type="match status" value="1"/>
</dbReference>
<reference evidence="4" key="3">
    <citation type="submission" date="2021-01" db="EMBL/GenBank/DDBJ databases">
        <authorList>
            <person name="Guzman M.S."/>
        </authorList>
    </citation>
    <scope>NUCLEOTIDE SEQUENCE</scope>
    <source>
        <strain evidence="4">AB19</strain>
    </source>
</reference>
<feature type="modified residue" description="4-aspartylphosphate" evidence="2">
    <location>
        <position position="53"/>
    </location>
</feature>
<reference evidence="5 6" key="1">
    <citation type="submission" date="2019-03" db="EMBL/GenBank/DDBJ databases">
        <title>Genomic Encyclopedia of Type Strains, Phase IV (KMG-IV): sequencing the most valuable type-strain genomes for metagenomic binning, comparative biology and taxonomic classification.</title>
        <authorList>
            <person name="Goeker M."/>
        </authorList>
    </citation>
    <scope>NUCLEOTIDE SEQUENCE [LARGE SCALE GENOMIC DNA]</scope>
    <source>
        <strain evidence="5 6">JA181</strain>
    </source>
</reference>
<dbReference type="AlphaFoldDB" id="A0A4R8F8C5"/>
<reference evidence="7" key="2">
    <citation type="submission" date="2021-01" db="EMBL/GenBank/DDBJ databases">
        <title>Draft genomes of Rhodovulum sulfidophilum.</title>
        <authorList>
            <person name="Guzman M.S."/>
        </authorList>
    </citation>
    <scope>NUCLEOTIDE SEQUENCE [LARGE SCALE GENOMIC DNA]</scope>
    <source>
        <strain evidence="7">AB19</strain>
    </source>
</reference>
<comment type="caution">
    <text evidence="5">The sequence shown here is derived from an EMBL/GenBank/DDBJ whole genome shotgun (WGS) entry which is preliminary data.</text>
</comment>
<feature type="domain" description="Response regulatory" evidence="3">
    <location>
        <begin position="4"/>
        <end position="120"/>
    </location>
</feature>
<dbReference type="RefSeq" id="WP_075785150.1">
    <property type="nucleotide sequence ID" value="NZ_JAESIL010000002.1"/>
</dbReference>
<sequence>MAKKVFIVDDSPSVRQMVKKTLAGAGYDVMEAGDGEEALSLLASVRPDAILTDQNMPRMDGLSFIRAYRGRPGGMGVPIVFLSTETRDDLRQQAKAAGALGWMSKPFDQAQLLTVVKRMVGT</sequence>
<dbReference type="EMBL" id="SOEB01000036">
    <property type="protein sequence ID" value="TDX21669.1"/>
    <property type="molecule type" value="Genomic_DNA"/>
</dbReference>
<evidence type="ECO:0000313" key="7">
    <source>
        <dbReference type="Proteomes" id="UP000635853"/>
    </source>
</evidence>
<dbReference type="SMART" id="SM00448">
    <property type="entry name" value="REC"/>
    <property type="match status" value="1"/>
</dbReference>
<organism evidence="5 6">
    <name type="scientific">Rhodovulum visakhapatnamense</name>
    <dbReference type="NCBI Taxonomy" id="364297"/>
    <lineage>
        <taxon>Bacteria</taxon>
        <taxon>Pseudomonadati</taxon>
        <taxon>Pseudomonadota</taxon>
        <taxon>Alphaproteobacteria</taxon>
        <taxon>Rhodobacterales</taxon>
        <taxon>Paracoccaceae</taxon>
        <taxon>Rhodovulum</taxon>
    </lineage>
</organism>
<evidence type="ECO:0000313" key="4">
    <source>
        <dbReference type="EMBL" id="MBL3576670.1"/>
    </source>
</evidence>